<keyword evidence="4" id="KW-1185">Reference proteome</keyword>
<dbReference type="GO" id="GO:0032259">
    <property type="term" value="P:methylation"/>
    <property type="evidence" value="ECO:0007669"/>
    <property type="project" value="UniProtKB-KW"/>
</dbReference>
<proteinExistence type="inferred from homology"/>
<keyword evidence="3" id="KW-0808">Transferase</keyword>
<accession>A0A2P6NKM3</accession>
<organism evidence="3 4">
    <name type="scientific">Planoprotostelium fungivorum</name>
    <dbReference type="NCBI Taxonomy" id="1890364"/>
    <lineage>
        <taxon>Eukaryota</taxon>
        <taxon>Amoebozoa</taxon>
        <taxon>Evosea</taxon>
        <taxon>Variosea</taxon>
        <taxon>Cavosteliida</taxon>
        <taxon>Cavosteliaceae</taxon>
        <taxon>Planoprotostelium</taxon>
    </lineage>
</organism>
<feature type="compositionally biased region" description="Low complexity" evidence="2">
    <location>
        <begin position="13"/>
        <end position="24"/>
    </location>
</feature>
<evidence type="ECO:0000313" key="3">
    <source>
        <dbReference type="EMBL" id="PRP84511.1"/>
    </source>
</evidence>
<evidence type="ECO:0000313" key="4">
    <source>
        <dbReference type="Proteomes" id="UP000241769"/>
    </source>
</evidence>
<dbReference type="PROSITE" id="PS51143">
    <property type="entry name" value="MT_A70"/>
    <property type="match status" value="1"/>
</dbReference>
<reference evidence="3 4" key="1">
    <citation type="journal article" date="2018" name="Genome Biol. Evol.">
        <title>Multiple Roots of Fruiting Body Formation in Amoebozoa.</title>
        <authorList>
            <person name="Hillmann F."/>
            <person name="Forbes G."/>
            <person name="Novohradska S."/>
            <person name="Ferling I."/>
            <person name="Riege K."/>
            <person name="Groth M."/>
            <person name="Westermann M."/>
            <person name="Marz M."/>
            <person name="Spaller T."/>
            <person name="Winckler T."/>
            <person name="Schaap P."/>
            <person name="Glockner G."/>
        </authorList>
    </citation>
    <scope>NUCLEOTIDE SEQUENCE [LARGE SCALE GENOMIC DNA]</scope>
    <source>
        <strain evidence="3 4">Jena</strain>
    </source>
</reference>
<name>A0A2P6NKM3_9EUKA</name>
<comment type="similarity">
    <text evidence="1">Belongs to the MT-A70-like family.</text>
</comment>
<dbReference type="GO" id="GO:0005634">
    <property type="term" value="C:nucleus"/>
    <property type="evidence" value="ECO:0007669"/>
    <property type="project" value="TreeGrafter"/>
</dbReference>
<dbReference type="InterPro" id="IPR007757">
    <property type="entry name" value="MT-A70-like"/>
</dbReference>
<dbReference type="OrthoDB" id="426718at2759"/>
<dbReference type="InParanoid" id="A0A2P6NKM3"/>
<dbReference type="AlphaFoldDB" id="A0A2P6NKM3"/>
<gene>
    <name evidence="3" type="ORF">PROFUN_05846</name>
</gene>
<evidence type="ECO:0000256" key="1">
    <source>
        <dbReference type="PROSITE-ProRule" id="PRU00489"/>
    </source>
</evidence>
<feature type="region of interest" description="Disordered" evidence="2">
    <location>
        <begin position="1"/>
        <end position="26"/>
    </location>
</feature>
<dbReference type="Pfam" id="PF05063">
    <property type="entry name" value="MT-A70"/>
    <property type="match status" value="1"/>
</dbReference>
<sequence length="293" mass="33900">MVGVTKKRKTTETPKPQTQPQQPRRQLDLSAFFTGVKPLPPPSLLDDNLPYNYIKVPTPLPASWATVIQPFSLSSVTGSIYMELEKLPSANDFEGSFDAILMDIPWEEPGVVPAVGKWRIEKDLLCDGMLFIWAEKEHTLQTIKLASLWGFSYVENLIWVKKETNNKMILRDYEYVKKNKHTLLMFKRGDKIELRHQRSPDVIIDFQRIERGGREQKPASIYEVIETMLPLAAYDEKTQRGRFLELWSQKGQQRIGWTSVYFEPESMQSEEQSDDINLKVFDTTTHPDHQLGL</sequence>
<dbReference type="GO" id="GO:0008168">
    <property type="term" value="F:methyltransferase activity"/>
    <property type="evidence" value="ECO:0007669"/>
    <property type="project" value="UniProtKB-KW"/>
</dbReference>
<dbReference type="STRING" id="1890364.A0A2P6NKM3"/>
<evidence type="ECO:0000256" key="2">
    <source>
        <dbReference type="SAM" id="MobiDB-lite"/>
    </source>
</evidence>
<dbReference type="PANTHER" id="PTHR12829:SF8">
    <property type="entry name" value="CHROMOSOME UNDETERMINED SCAFFOLD_82, WHOLE GENOME SHOTGUN SEQUENCE"/>
    <property type="match status" value="1"/>
</dbReference>
<dbReference type="GO" id="GO:0036396">
    <property type="term" value="C:RNA N6-methyladenosine methyltransferase complex"/>
    <property type="evidence" value="ECO:0007669"/>
    <property type="project" value="TreeGrafter"/>
</dbReference>
<dbReference type="Proteomes" id="UP000241769">
    <property type="component" value="Unassembled WGS sequence"/>
</dbReference>
<dbReference type="PANTHER" id="PTHR12829">
    <property type="entry name" value="N6-ADENOSINE-METHYLTRANSFERASE"/>
    <property type="match status" value="1"/>
</dbReference>
<comment type="caution">
    <text evidence="3">The sequence shown here is derived from an EMBL/GenBank/DDBJ whole genome shotgun (WGS) entry which is preliminary data.</text>
</comment>
<dbReference type="EMBL" id="MDYQ01000061">
    <property type="protein sequence ID" value="PRP84511.1"/>
    <property type="molecule type" value="Genomic_DNA"/>
</dbReference>
<protein>
    <submittedName>
        <fullName evidence="3">Methyltransferase MT-A70, putative (ISS)</fullName>
    </submittedName>
</protein>
<keyword evidence="3" id="KW-0489">Methyltransferase</keyword>